<dbReference type="PROSITE" id="PS50043">
    <property type="entry name" value="HTH_LUXR_2"/>
    <property type="match status" value="1"/>
</dbReference>
<evidence type="ECO:0000256" key="3">
    <source>
        <dbReference type="ARBA" id="ARBA00023163"/>
    </source>
</evidence>
<dbReference type="Pfam" id="PF25873">
    <property type="entry name" value="WHD_MalT"/>
    <property type="match status" value="1"/>
</dbReference>
<dbReference type="SUPFAM" id="SSF52540">
    <property type="entry name" value="P-loop containing nucleoside triphosphate hydrolases"/>
    <property type="match status" value="1"/>
</dbReference>
<dbReference type="CDD" id="cd06170">
    <property type="entry name" value="LuxR_C_like"/>
    <property type="match status" value="1"/>
</dbReference>
<dbReference type="InterPro" id="IPR000792">
    <property type="entry name" value="Tscrpt_reg_LuxR_C"/>
</dbReference>
<dbReference type="Pfam" id="PF00196">
    <property type="entry name" value="GerE"/>
    <property type="match status" value="1"/>
</dbReference>
<dbReference type="Proteomes" id="UP001597180">
    <property type="component" value="Unassembled WGS sequence"/>
</dbReference>
<dbReference type="PRINTS" id="PR00038">
    <property type="entry name" value="HTHLUXR"/>
</dbReference>
<reference evidence="6" key="1">
    <citation type="journal article" date="2019" name="Int. J. Syst. Evol. Microbiol.">
        <title>The Global Catalogue of Microorganisms (GCM) 10K type strain sequencing project: providing services to taxonomists for standard genome sequencing and annotation.</title>
        <authorList>
            <consortium name="The Broad Institute Genomics Platform"/>
            <consortium name="The Broad Institute Genome Sequencing Center for Infectious Disease"/>
            <person name="Wu L."/>
            <person name="Ma J."/>
        </authorList>
    </citation>
    <scope>NUCLEOTIDE SEQUENCE [LARGE SCALE GENOMIC DNA]</scope>
    <source>
        <strain evidence="6">CCUG 53270</strain>
    </source>
</reference>
<evidence type="ECO:0000313" key="6">
    <source>
        <dbReference type="Proteomes" id="UP001597180"/>
    </source>
</evidence>
<dbReference type="PROSITE" id="PS00622">
    <property type="entry name" value="HTH_LUXR_1"/>
    <property type="match status" value="1"/>
</dbReference>
<dbReference type="Gene3D" id="1.10.10.10">
    <property type="entry name" value="Winged helix-like DNA-binding domain superfamily/Winged helix DNA-binding domain"/>
    <property type="match status" value="1"/>
</dbReference>
<dbReference type="InterPro" id="IPR041617">
    <property type="entry name" value="TPR_MalT"/>
</dbReference>
<dbReference type="Gene3D" id="1.25.40.10">
    <property type="entry name" value="Tetratricopeptide repeat domain"/>
    <property type="match status" value="1"/>
</dbReference>
<comment type="caution">
    <text evidence="5">The sequence shown here is derived from an EMBL/GenBank/DDBJ whole genome shotgun (WGS) entry which is preliminary data.</text>
</comment>
<dbReference type="PANTHER" id="PTHR44688">
    <property type="entry name" value="DNA-BINDING TRANSCRIPTIONAL ACTIVATOR DEVR_DOSR"/>
    <property type="match status" value="1"/>
</dbReference>
<evidence type="ECO:0000256" key="1">
    <source>
        <dbReference type="ARBA" id="ARBA00023015"/>
    </source>
</evidence>
<dbReference type="InterPro" id="IPR059106">
    <property type="entry name" value="WHD_MalT"/>
</dbReference>
<evidence type="ECO:0000256" key="2">
    <source>
        <dbReference type="ARBA" id="ARBA00023125"/>
    </source>
</evidence>
<feature type="domain" description="HTH luxR-type" evidence="4">
    <location>
        <begin position="802"/>
        <end position="867"/>
    </location>
</feature>
<evidence type="ECO:0000259" key="4">
    <source>
        <dbReference type="PROSITE" id="PS50043"/>
    </source>
</evidence>
<dbReference type="Gene3D" id="3.40.50.300">
    <property type="entry name" value="P-loop containing nucleotide triphosphate hydrolases"/>
    <property type="match status" value="1"/>
</dbReference>
<sequence length="874" mass="99155">MIPTTDTELNLLKPKIAVPALKDHLIPRDRLLDSVTEGVKGRITLICAPAGFGKTTLLAQWAHARVQHSAWVTLDRLDNDWLRFWRYIVHALASAVPDRAGRFLPLVHILPSASISTFLDALINELYSLPGPLSLILDNYQQIDEQRIHDSLSYFIDYLPPAMHIVISTRTELPFSTAKWMIREERHDIHALQLQFTQEETERFFLNMPGLNLSSPQIEQLALRTEGWVTGLQLISIALRSERGYDRFIAEFQGSHRSISDYLFHEVLSKLPDDVYRFVLATSVLDRMDLRICAAICPDLDNLTMLETVKQLNLFLVPLDDDNQWFRYYPLFARYLRELLQKTDPGQWLLSNKRASMENAKRGWMDEAIDHALAAEAYPLAELYLERHLPAVLQRGEVVTLLRWLESFPAAYELSLETLLLHSFVLMLTGQLQRSDTVLDTVEAGCLGLDDTARRKQLQSGILFVRSNIIVSTGAFDKWLSSKDSLLNDMLPANPIYYGFNYNITEPLVRRTSLGLKGQLSSETEAVGKLFMGVLESHGWQHSLIHLYVKQSLAEGYYEWNKLDSSREAASFVEGAALTKATPGLIVPLRITQALLHAAEGRPHVAHSIIEEVMEKARSEFGTNWMHWMNLLRAFKARLYLREGQLAKARKELAPLELSVKDRPTFSREFHYVTFVRLLAKQRKEKEALRLLELLKPQCEREQLVSSLLEISNLQALLEYQRGHRSDALSHLHEALLIGEKNQYVRSFLDEGTPMAELLSLYAKQGPPQSEAGRGRSPVSAAYVAMLLSLFPNGERPAAQASSASDVSLSRSELNLLRLLRQGATNKQIAAELFLSEGTVKVYLSRLYEKLGVSSRTQALIAVQELLLQEDDEA</sequence>
<dbReference type="InterPro" id="IPR016032">
    <property type="entry name" value="Sig_transdc_resp-reg_C-effctor"/>
</dbReference>
<keyword evidence="6" id="KW-1185">Reference proteome</keyword>
<dbReference type="RefSeq" id="WP_345592001.1">
    <property type="nucleotide sequence ID" value="NZ_BAABJG010000029.1"/>
</dbReference>
<dbReference type="SUPFAM" id="SSF48452">
    <property type="entry name" value="TPR-like"/>
    <property type="match status" value="1"/>
</dbReference>
<gene>
    <name evidence="5" type="ORF">ACFQ4B_12700</name>
</gene>
<organism evidence="5 6">
    <name type="scientific">Paenibacillus vulneris</name>
    <dbReference type="NCBI Taxonomy" id="1133364"/>
    <lineage>
        <taxon>Bacteria</taxon>
        <taxon>Bacillati</taxon>
        <taxon>Bacillota</taxon>
        <taxon>Bacilli</taxon>
        <taxon>Bacillales</taxon>
        <taxon>Paenibacillaceae</taxon>
        <taxon>Paenibacillus</taxon>
    </lineage>
</organism>
<dbReference type="PANTHER" id="PTHR44688:SF16">
    <property type="entry name" value="DNA-BINDING TRANSCRIPTIONAL ACTIVATOR DEVR_DOSR"/>
    <property type="match status" value="1"/>
</dbReference>
<dbReference type="Pfam" id="PF17874">
    <property type="entry name" value="TPR_MalT"/>
    <property type="match status" value="1"/>
</dbReference>
<dbReference type="SMART" id="SM00421">
    <property type="entry name" value="HTH_LUXR"/>
    <property type="match status" value="1"/>
</dbReference>
<dbReference type="SUPFAM" id="SSF46894">
    <property type="entry name" value="C-terminal effector domain of the bipartite response regulators"/>
    <property type="match status" value="1"/>
</dbReference>
<dbReference type="InterPro" id="IPR027417">
    <property type="entry name" value="P-loop_NTPase"/>
</dbReference>
<keyword evidence="3" id="KW-0804">Transcription</keyword>
<accession>A0ABW3UJ10</accession>
<protein>
    <submittedName>
        <fullName evidence="5">LuxR C-terminal-related transcriptional regulator</fullName>
    </submittedName>
</protein>
<proteinExistence type="predicted"/>
<keyword evidence="1" id="KW-0805">Transcription regulation</keyword>
<dbReference type="InterPro" id="IPR011990">
    <property type="entry name" value="TPR-like_helical_dom_sf"/>
</dbReference>
<keyword evidence="2" id="KW-0238">DNA-binding</keyword>
<evidence type="ECO:0000313" key="5">
    <source>
        <dbReference type="EMBL" id="MFD1220977.1"/>
    </source>
</evidence>
<dbReference type="EMBL" id="JBHTLU010000014">
    <property type="protein sequence ID" value="MFD1220977.1"/>
    <property type="molecule type" value="Genomic_DNA"/>
</dbReference>
<dbReference type="InterPro" id="IPR036388">
    <property type="entry name" value="WH-like_DNA-bd_sf"/>
</dbReference>
<name>A0ABW3UJ10_9BACL</name>